<evidence type="ECO:0000256" key="1">
    <source>
        <dbReference type="SAM" id="MobiDB-lite"/>
    </source>
</evidence>
<proteinExistence type="predicted"/>
<feature type="region of interest" description="Disordered" evidence="1">
    <location>
        <begin position="621"/>
        <end position="645"/>
    </location>
</feature>
<gene>
    <name evidence="2" type="ORF">TM448A02069_0002</name>
</gene>
<accession>A0A6H1ZUX8</accession>
<protein>
    <recommendedName>
        <fullName evidence="3">Portal protein</fullName>
    </recommendedName>
</protein>
<dbReference type="AlphaFoldDB" id="A0A6H1ZUX8"/>
<name>A0A6H1ZUX8_9ZZZZ</name>
<sequence>MDKRLEFIKDLEARRNWHRMMNYHYLSYKGISLLNHTYSKEVLESLGLQINIPRTFMTIESIRPDLDRPLDVIAKWRNVTEKAQAEKASQMLKGEWKRSKADKEKAKSEFDALIYGSGYLLNYFDLDEEETDVLSSYDKDGKPVYKKEKQTNYEGMRVKWLNPYYVIPDRKAKTYESRQHDSPRRIWVTSIWDYDEWIKECKNKGFKTSGLQKGGIVEEYDSVKRQIDALYSRSLTDLKTRDNGVLTSPQQQTPSTIIDDNCISVVKEYTSTEINIYAGANWTECYTGKNTLPKKEIPIYAIKDYDVPGELEGIGEAEVLRWQQYEENKIHNLMYLQVILNTVKRYGIVEEMLADPTEVRMTNPLKPIRLKYISGIKVNDAVQVLDQASTNDVPLNVLNEIKNIGQMATGQTDYAIGANQGEAGTLGEAEMMNQAGGKRIKQKIQQMEERGITPIIESWLSAIPQLYSEELDFLLNDGTNKSVKFLPFNREFNKNAKIVAQYAVQEGAINAITLEEVFLSKGYSDVVFVSDLIGNYDITIKTSLAFLDRNDMIRQYQQAIAIAMAENQNSIVLGRPPVWDTGKMTEELLKQFSDIIDDVEEYKVEQQPMAQPQPLNQVANPMTPEAIPPVSPQTAESASINNLTL</sequence>
<feature type="compositionally biased region" description="Polar residues" evidence="1">
    <location>
        <begin position="632"/>
        <end position="645"/>
    </location>
</feature>
<dbReference type="EMBL" id="MT144253">
    <property type="protein sequence ID" value="QJA51318.1"/>
    <property type="molecule type" value="Genomic_DNA"/>
</dbReference>
<reference evidence="2" key="1">
    <citation type="submission" date="2020-03" db="EMBL/GenBank/DDBJ databases">
        <title>The deep terrestrial virosphere.</title>
        <authorList>
            <person name="Holmfeldt K."/>
            <person name="Nilsson E."/>
            <person name="Simone D."/>
            <person name="Lopez-Fernandez M."/>
            <person name="Wu X."/>
            <person name="de Brujin I."/>
            <person name="Lundin D."/>
            <person name="Andersson A."/>
            <person name="Bertilsson S."/>
            <person name="Dopson M."/>
        </authorList>
    </citation>
    <scope>NUCLEOTIDE SEQUENCE</scope>
    <source>
        <strain evidence="2">TM448A02069</strain>
    </source>
</reference>
<organism evidence="2">
    <name type="scientific">viral metagenome</name>
    <dbReference type="NCBI Taxonomy" id="1070528"/>
    <lineage>
        <taxon>unclassified sequences</taxon>
        <taxon>metagenomes</taxon>
        <taxon>organismal metagenomes</taxon>
    </lineage>
</organism>
<evidence type="ECO:0008006" key="3">
    <source>
        <dbReference type="Google" id="ProtNLM"/>
    </source>
</evidence>
<evidence type="ECO:0000313" key="2">
    <source>
        <dbReference type="EMBL" id="QJA51318.1"/>
    </source>
</evidence>